<organism evidence="1 2">
    <name type="scientific">Campylobacter canadensis</name>
    <dbReference type="NCBI Taxonomy" id="449520"/>
    <lineage>
        <taxon>Bacteria</taxon>
        <taxon>Pseudomonadati</taxon>
        <taxon>Campylobacterota</taxon>
        <taxon>Epsilonproteobacteria</taxon>
        <taxon>Campylobacterales</taxon>
        <taxon>Campylobacteraceae</taxon>
        <taxon>Campylobacter</taxon>
    </lineage>
</organism>
<comment type="caution">
    <text evidence="1">The sequence shown here is derived from an EMBL/GenBank/DDBJ whole genome shotgun (WGS) entry which is preliminary data.</text>
</comment>
<dbReference type="EMBL" id="JACGBB010000003">
    <property type="protein sequence ID" value="MBZ7986857.1"/>
    <property type="molecule type" value="Genomic_DNA"/>
</dbReference>
<evidence type="ECO:0008006" key="3">
    <source>
        <dbReference type="Google" id="ProtNLM"/>
    </source>
</evidence>
<proteinExistence type="predicted"/>
<gene>
    <name evidence="1" type="ORF">AVCANL283_01825</name>
</gene>
<dbReference type="SUPFAM" id="SSF89155">
    <property type="entry name" value="TorD-like"/>
    <property type="match status" value="1"/>
</dbReference>
<keyword evidence="2" id="KW-1185">Reference proteome</keyword>
<reference evidence="1 2" key="1">
    <citation type="submission" date="2020-07" db="EMBL/GenBank/DDBJ databases">
        <title>Transfer of Campylobacter canadensis to the novel genus Avispirillum gen. nov., that also includes two novel species recovered from migratory waterfowl: Avispirillum anseris sp. nov. and Avispirillum brantae sp. nov.</title>
        <authorList>
            <person name="Miller W.G."/>
            <person name="Chapman M.H."/>
            <person name="Yee E."/>
            <person name="Inglis G.D."/>
        </authorList>
    </citation>
    <scope>NUCLEOTIDE SEQUENCE [LARGE SCALE GENOMIC DNA]</scope>
    <source>
        <strain evidence="1 2">L283</strain>
    </source>
</reference>
<name>A0ABS7WRB2_9BACT</name>
<accession>A0ABS7WRB2</accession>
<dbReference type="InterPro" id="IPR036411">
    <property type="entry name" value="TorD-like_sf"/>
</dbReference>
<dbReference type="Proteomes" id="UP000786183">
    <property type="component" value="Unassembled WGS sequence"/>
</dbReference>
<dbReference type="Gene3D" id="1.10.3480.10">
    <property type="entry name" value="TorD-like"/>
    <property type="match status" value="1"/>
</dbReference>
<dbReference type="RefSeq" id="WP_172230804.1">
    <property type="nucleotide sequence ID" value="NZ_CP035946.1"/>
</dbReference>
<protein>
    <recommendedName>
        <fullName evidence="3">Formate dehydrogenase-specific chaperone</fullName>
    </recommendedName>
</protein>
<sequence length="225" mass="26556">MQLNKVRAYFYEFLARILSFANNDEYKIILEQARFFYDNLEDLKEEFKAILDCSFDEYKKEQNAVFYDFSYVNVPFDASFYDEGRDNGQLKIKTIKIFNKASISKSISDNEDSFNVLFFAQAYFCKHNQDEFAKELFADVINCVINEFSQALKEHKSSILFAHIAKIIDYLVDIERLHYSLSAPSVKKNYIALSMEKKPFQTRLPTQFSKINMQELTSFKEHIDE</sequence>
<evidence type="ECO:0000313" key="2">
    <source>
        <dbReference type="Proteomes" id="UP000786183"/>
    </source>
</evidence>
<evidence type="ECO:0000313" key="1">
    <source>
        <dbReference type="EMBL" id="MBZ7986857.1"/>
    </source>
</evidence>